<dbReference type="AlphaFoldDB" id="A0A1M4UKZ6"/>
<feature type="domain" description="Lipid/polyisoprenoid-binding YceI-like" evidence="2">
    <location>
        <begin position="27"/>
        <end position="200"/>
    </location>
</feature>
<dbReference type="STRING" id="366533.SAMN05444339_101772"/>
<name>A0A1M4UKZ6_LOKAT</name>
<keyword evidence="4" id="KW-1185">Reference proteome</keyword>
<dbReference type="Proteomes" id="UP000183987">
    <property type="component" value="Unassembled WGS sequence"/>
</dbReference>
<evidence type="ECO:0000259" key="2">
    <source>
        <dbReference type="SMART" id="SM00867"/>
    </source>
</evidence>
<dbReference type="OrthoDB" id="9811006at2"/>
<evidence type="ECO:0000313" key="4">
    <source>
        <dbReference type="Proteomes" id="UP000183987"/>
    </source>
</evidence>
<keyword evidence="1" id="KW-0732">Signal</keyword>
<accession>A0A1M4UKZ6</accession>
<sequence length="206" mass="21620">MRLSALLTCLILATPLAAQDAAFPRQTFTLDPAHASLTFSIMHLGLSNFTAGFDTFAATLDLDPAAPQHAALSVTVNVASLDLPTPPLGFREELLGPNFFDADQYPQITFVSTAVAPTGAKTADVTGDLTMHGVTQPVTLQVTFNGNSAAGLFEPWVRAGFSATGELSRSAFGMGAGVPAEGSTLGVFDTVRFRIETEWTGEAVQN</sequence>
<dbReference type="Pfam" id="PF04264">
    <property type="entry name" value="YceI"/>
    <property type="match status" value="1"/>
</dbReference>
<evidence type="ECO:0000313" key="3">
    <source>
        <dbReference type="EMBL" id="SHE57406.1"/>
    </source>
</evidence>
<dbReference type="InterPro" id="IPR007372">
    <property type="entry name" value="Lipid/polyisoprenoid-bd_YceI"/>
</dbReference>
<dbReference type="PANTHER" id="PTHR34406">
    <property type="entry name" value="PROTEIN YCEI"/>
    <property type="match status" value="1"/>
</dbReference>
<feature type="signal peptide" evidence="1">
    <location>
        <begin position="1"/>
        <end position="18"/>
    </location>
</feature>
<dbReference type="InterPro" id="IPR036761">
    <property type="entry name" value="TTHA0802/YceI-like_sf"/>
</dbReference>
<dbReference type="SUPFAM" id="SSF101874">
    <property type="entry name" value="YceI-like"/>
    <property type="match status" value="1"/>
</dbReference>
<dbReference type="RefSeq" id="WP_072855828.1">
    <property type="nucleotide sequence ID" value="NZ_FQUE01000001.1"/>
</dbReference>
<protein>
    <submittedName>
        <fullName evidence="3">Polyisoprenoid-binding protein YceI</fullName>
    </submittedName>
</protein>
<dbReference type="Gene3D" id="2.40.128.110">
    <property type="entry name" value="Lipid/polyisoprenoid-binding, YceI-like"/>
    <property type="match status" value="1"/>
</dbReference>
<dbReference type="SMART" id="SM00867">
    <property type="entry name" value="YceI"/>
    <property type="match status" value="1"/>
</dbReference>
<evidence type="ECO:0000256" key="1">
    <source>
        <dbReference type="SAM" id="SignalP"/>
    </source>
</evidence>
<dbReference type="PANTHER" id="PTHR34406:SF1">
    <property type="entry name" value="PROTEIN YCEI"/>
    <property type="match status" value="1"/>
</dbReference>
<feature type="chain" id="PRO_5013064476" evidence="1">
    <location>
        <begin position="19"/>
        <end position="206"/>
    </location>
</feature>
<proteinExistence type="predicted"/>
<dbReference type="EMBL" id="FQUE01000001">
    <property type="protein sequence ID" value="SHE57406.1"/>
    <property type="molecule type" value="Genomic_DNA"/>
</dbReference>
<organism evidence="3 4">
    <name type="scientific">Loktanella atrilutea</name>
    <dbReference type="NCBI Taxonomy" id="366533"/>
    <lineage>
        <taxon>Bacteria</taxon>
        <taxon>Pseudomonadati</taxon>
        <taxon>Pseudomonadota</taxon>
        <taxon>Alphaproteobacteria</taxon>
        <taxon>Rhodobacterales</taxon>
        <taxon>Roseobacteraceae</taxon>
        <taxon>Loktanella</taxon>
    </lineage>
</organism>
<reference evidence="4" key="1">
    <citation type="submission" date="2016-11" db="EMBL/GenBank/DDBJ databases">
        <authorList>
            <person name="Varghese N."/>
            <person name="Submissions S."/>
        </authorList>
    </citation>
    <scope>NUCLEOTIDE SEQUENCE [LARGE SCALE GENOMIC DNA]</scope>
    <source>
        <strain evidence="4">DSM 29326</strain>
    </source>
</reference>
<gene>
    <name evidence="3" type="ORF">SAMN05444339_101772</name>
</gene>